<evidence type="ECO:0000313" key="14">
    <source>
        <dbReference type="Proteomes" id="UP001057498"/>
    </source>
</evidence>
<dbReference type="Pfam" id="PF26002">
    <property type="entry name" value="Beta-barrel_AprE"/>
    <property type="match status" value="1"/>
</dbReference>
<protein>
    <recommendedName>
        <fullName evidence="9">Membrane fusion protein (MFP) family protein</fullName>
    </recommendedName>
</protein>
<evidence type="ECO:0000256" key="1">
    <source>
        <dbReference type="ARBA" id="ARBA00004377"/>
    </source>
</evidence>
<keyword evidence="14" id="KW-1185">Reference proteome</keyword>
<keyword evidence="5 9" id="KW-0997">Cell inner membrane</keyword>
<keyword evidence="4 9" id="KW-1003">Cell membrane</keyword>
<keyword evidence="6" id="KW-0812">Transmembrane</keyword>
<evidence type="ECO:0000256" key="4">
    <source>
        <dbReference type="ARBA" id="ARBA00022475"/>
    </source>
</evidence>
<keyword evidence="7" id="KW-1133">Transmembrane helix</keyword>
<dbReference type="PRINTS" id="PR01490">
    <property type="entry name" value="RTXTOXIND"/>
</dbReference>
<dbReference type="PANTHER" id="PTHR30386">
    <property type="entry name" value="MEMBRANE FUSION SUBUNIT OF EMRAB-TOLC MULTIDRUG EFFLUX PUMP"/>
    <property type="match status" value="1"/>
</dbReference>
<dbReference type="InterPro" id="IPR058982">
    <property type="entry name" value="Beta-barrel_AprE"/>
</dbReference>
<dbReference type="InterPro" id="IPR010129">
    <property type="entry name" value="T1SS_HlyD"/>
</dbReference>
<name>A0ABM7YKU5_9BURK</name>
<accession>A0ABM7YKU5</accession>
<keyword evidence="3 9" id="KW-0813">Transport</keyword>
<evidence type="ECO:0000256" key="8">
    <source>
        <dbReference type="ARBA" id="ARBA00023136"/>
    </source>
</evidence>
<sequence length="450" mass="50000">MSLPALLEPQPVSRVDLLTLHGREASEITRKGMWVLLAGVLPISAWLALAPLSSAVVAPGYVKVDLNRRTVQHAEGGTVRSVFVRDGQKVKAGEVLLELGDVAVSADKTRLSYRLLAERASVLRLETEQIRGGALVWPAYLLEAAKQDAALSSQLVKEQSLFSARRDALRSQSALLREQRSKVLMELQSLRAQISAALQSMAAQKAELESNRTLVSDGFIASTRILQLEAAVADYAAKLEERRADLVRAEQRIVDIDLKLQGLDNEYRQQASDQLKTANVRVQDIEQELRKASDASSRQLISAPVDGEVIGLRVTNPGTVIAPREPIMDVLQNDPKLLVEARIRTEDVNRVHTGQHAEIRFTAYNYRSTRLVRGSVYYLSPDRLIEQQNNQAYYTVHIEVDANDVANATQGEKLKAGMPAEVYIQGETRTPLQYLFEPVTQVLRRAGRER</sequence>
<evidence type="ECO:0000256" key="7">
    <source>
        <dbReference type="ARBA" id="ARBA00022989"/>
    </source>
</evidence>
<evidence type="ECO:0000259" key="12">
    <source>
        <dbReference type="Pfam" id="PF26002"/>
    </source>
</evidence>
<dbReference type="PANTHER" id="PTHR30386:SF17">
    <property type="entry name" value="ALKALINE PROTEASE SECRETION PROTEIN APRE"/>
    <property type="match status" value="1"/>
</dbReference>
<evidence type="ECO:0000256" key="10">
    <source>
        <dbReference type="SAM" id="Coils"/>
    </source>
</evidence>
<evidence type="ECO:0000256" key="2">
    <source>
        <dbReference type="ARBA" id="ARBA00009477"/>
    </source>
</evidence>
<evidence type="ECO:0000256" key="9">
    <source>
        <dbReference type="RuleBase" id="RU365093"/>
    </source>
</evidence>
<feature type="domain" description="AprE-like beta-barrel" evidence="12">
    <location>
        <begin position="337"/>
        <end position="426"/>
    </location>
</feature>
<feature type="domain" description="AprE-like long alpha-helical hairpin" evidence="11">
    <location>
        <begin position="106"/>
        <end position="294"/>
    </location>
</feature>
<reference evidence="13" key="1">
    <citation type="submission" date="2022-04" db="EMBL/GenBank/DDBJ databases">
        <title>Whole genome sequence of Sphaerotilus sp. FB-5.</title>
        <authorList>
            <person name="Takeda M."/>
            <person name="Narihara S."/>
            <person name="Akimoto M."/>
            <person name="Akimoto R."/>
            <person name="Nishiyashiki S."/>
            <person name="Murakami T."/>
        </authorList>
    </citation>
    <scope>NUCLEOTIDE SEQUENCE</scope>
    <source>
        <strain evidence="13">FB-5</strain>
    </source>
</reference>
<gene>
    <name evidence="13" type="primary">rsaE</name>
    <name evidence="13" type="ORF">CATMQ487_19270</name>
</gene>
<dbReference type="Proteomes" id="UP001057498">
    <property type="component" value="Chromosome"/>
</dbReference>
<evidence type="ECO:0000259" key="11">
    <source>
        <dbReference type="Pfam" id="PF25994"/>
    </source>
</evidence>
<dbReference type="EMBL" id="AP025730">
    <property type="protein sequence ID" value="BDI04957.1"/>
    <property type="molecule type" value="Genomic_DNA"/>
</dbReference>
<dbReference type="Pfam" id="PF25994">
    <property type="entry name" value="HH_AprE"/>
    <property type="match status" value="1"/>
</dbReference>
<evidence type="ECO:0000256" key="5">
    <source>
        <dbReference type="ARBA" id="ARBA00022519"/>
    </source>
</evidence>
<dbReference type="InterPro" id="IPR050739">
    <property type="entry name" value="MFP"/>
</dbReference>
<keyword evidence="10" id="KW-0175">Coiled coil</keyword>
<dbReference type="Gene3D" id="2.40.30.170">
    <property type="match status" value="1"/>
</dbReference>
<dbReference type="InterPro" id="IPR058781">
    <property type="entry name" value="HH_AprE-like"/>
</dbReference>
<evidence type="ECO:0000256" key="3">
    <source>
        <dbReference type="ARBA" id="ARBA00022448"/>
    </source>
</evidence>
<proteinExistence type="inferred from homology"/>
<keyword evidence="8" id="KW-0472">Membrane</keyword>
<dbReference type="NCBIfam" id="TIGR01843">
    <property type="entry name" value="type_I_hlyD"/>
    <property type="match status" value="1"/>
</dbReference>
<comment type="subcellular location">
    <subcellularLocation>
        <location evidence="1 9">Cell inner membrane</location>
        <topology evidence="1 9">Single-pass membrane protein</topology>
    </subcellularLocation>
</comment>
<feature type="coiled-coil region" evidence="10">
    <location>
        <begin position="187"/>
        <end position="295"/>
    </location>
</feature>
<evidence type="ECO:0000256" key="6">
    <source>
        <dbReference type="ARBA" id="ARBA00022692"/>
    </source>
</evidence>
<comment type="similarity">
    <text evidence="2 9">Belongs to the membrane fusion protein (MFP) (TC 8.A.1) family.</text>
</comment>
<organism evidence="13 14">
    <name type="scientific">Sphaerotilus microaerophilus</name>
    <dbReference type="NCBI Taxonomy" id="2914710"/>
    <lineage>
        <taxon>Bacteria</taxon>
        <taxon>Pseudomonadati</taxon>
        <taxon>Pseudomonadota</taxon>
        <taxon>Betaproteobacteria</taxon>
        <taxon>Burkholderiales</taxon>
        <taxon>Sphaerotilaceae</taxon>
        <taxon>Sphaerotilus</taxon>
    </lineage>
</organism>
<evidence type="ECO:0000313" key="13">
    <source>
        <dbReference type="EMBL" id="BDI04957.1"/>
    </source>
</evidence>